<dbReference type="PANTHER" id="PTHR30137">
    <property type="entry name" value="LUCIFERASE-LIKE MONOOXYGENASE"/>
    <property type="match status" value="1"/>
</dbReference>
<proteinExistence type="predicted"/>
<comment type="caution">
    <text evidence="4">The sequence shown here is derived from an EMBL/GenBank/DDBJ whole genome shotgun (WGS) entry which is preliminary data.</text>
</comment>
<evidence type="ECO:0000259" key="3">
    <source>
        <dbReference type="Pfam" id="PF00296"/>
    </source>
</evidence>
<dbReference type="Proteomes" id="UP001500668">
    <property type="component" value="Unassembled WGS sequence"/>
</dbReference>
<dbReference type="PANTHER" id="PTHR30137:SF8">
    <property type="entry name" value="BLR5498 PROTEIN"/>
    <property type="match status" value="1"/>
</dbReference>
<evidence type="ECO:0000313" key="4">
    <source>
        <dbReference type="EMBL" id="GAA0617241.1"/>
    </source>
</evidence>
<keyword evidence="2" id="KW-0503">Monooxygenase</keyword>
<protein>
    <submittedName>
        <fullName evidence="4">LLM class flavin-dependent oxidoreductase</fullName>
    </submittedName>
</protein>
<name>A0ABP3RTP9_9ACTN</name>
<dbReference type="RefSeq" id="WP_344077724.1">
    <property type="nucleotide sequence ID" value="NZ_BAAACA010000038.1"/>
</dbReference>
<dbReference type="SUPFAM" id="SSF51679">
    <property type="entry name" value="Bacterial luciferase-like"/>
    <property type="match status" value="1"/>
</dbReference>
<dbReference type="InterPro" id="IPR036661">
    <property type="entry name" value="Luciferase-like_sf"/>
</dbReference>
<evidence type="ECO:0000256" key="2">
    <source>
        <dbReference type="ARBA" id="ARBA00023033"/>
    </source>
</evidence>
<sequence>MDFSLFYFADDSTADGGSGRYDLLLEGARFADRHGFRAVWTPERHFHAFGGLYPNPAVIGAALATATENIAIRAGSVVAPLHHPARIAEEWSVVDNLSGGRVGVSFASGWHPTDFALSGTPYADRKRVMMESLRQVRGLWRGEELDVVDGTGRTTAVRVFPPPVQKELPVWVTSAGEVDTFRAAATARAGVLTHLLHQDTAELAAKIAEYRRVARERHDGWDGHVALMLHTFLADTREQAREAVREPLQDYLRSSIHLITRSYKDADPDFDVDALDPEDVDFIVERAFDSYFEERGLFGTVAEAAGTVERLRGAGVDEIACLIDFGVDAGRVLGGLRHVNTLRELSAAGLGGRNT</sequence>
<evidence type="ECO:0000256" key="1">
    <source>
        <dbReference type="ARBA" id="ARBA00023002"/>
    </source>
</evidence>
<dbReference type="NCBIfam" id="TIGR04020">
    <property type="entry name" value="seco_metab_LLM"/>
    <property type="match status" value="1"/>
</dbReference>
<accession>A0ABP3RTP9</accession>
<organism evidence="4 5">
    <name type="scientific">Streptomyces crystallinus</name>
    <dbReference type="NCBI Taxonomy" id="68191"/>
    <lineage>
        <taxon>Bacteria</taxon>
        <taxon>Bacillati</taxon>
        <taxon>Actinomycetota</taxon>
        <taxon>Actinomycetes</taxon>
        <taxon>Kitasatosporales</taxon>
        <taxon>Streptomycetaceae</taxon>
        <taxon>Streptomyces</taxon>
    </lineage>
</organism>
<dbReference type="Gene3D" id="3.20.20.30">
    <property type="entry name" value="Luciferase-like domain"/>
    <property type="match status" value="1"/>
</dbReference>
<dbReference type="InterPro" id="IPR011251">
    <property type="entry name" value="Luciferase-like_dom"/>
</dbReference>
<evidence type="ECO:0000313" key="5">
    <source>
        <dbReference type="Proteomes" id="UP001500668"/>
    </source>
</evidence>
<dbReference type="InterPro" id="IPR024011">
    <property type="entry name" value="Biosynth_lucif-like_mOase_dom"/>
</dbReference>
<dbReference type="EMBL" id="BAAACA010000038">
    <property type="protein sequence ID" value="GAA0617241.1"/>
    <property type="molecule type" value="Genomic_DNA"/>
</dbReference>
<feature type="domain" description="Luciferase-like" evidence="3">
    <location>
        <begin position="1"/>
        <end position="318"/>
    </location>
</feature>
<keyword evidence="5" id="KW-1185">Reference proteome</keyword>
<gene>
    <name evidence="4" type="ORF">GCM10010394_54270</name>
</gene>
<dbReference type="InterPro" id="IPR050766">
    <property type="entry name" value="Bact_Lucif_Oxidored"/>
</dbReference>
<reference evidence="5" key="1">
    <citation type="journal article" date="2019" name="Int. J. Syst. Evol. Microbiol.">
        <title>The Global Catalogue of Microorganisms (GCM) 10K type strain sequencing project: providing services to taxonomists for standard genome sequencing and annotation.</title>
        <authorList>
            <consortium name="The Broad Institute Genomics Platform"/>
            <consortium name="The Broad Institute Genome Sequencing Center for Infectious Disease"/>
            <person name="Wu L."/>
            <person name="Ma J."/>
        </authorList>
    </citation>
    <scope>NUCLEOTIDE SEQUENCE [LARGE SCALE GENOMIC DNA]</scope>
    <source>
        <strain evidence="5">JCM 5067</strain>
    </source>
</reference>
<keyword evidence="1" id="KW-0560">Oxidoreductase</keyword>
<dbReference type="Pfam" id="PF00296">
    <property type="entry name" value="Bac_luciferase"/>
    <property type="match status" value="1"/>
</dbReference>